<evidence type="ECO:0000259" key="4">
    <source>
        <dbReference type="PROSITE" id="PS50158"/>
    </source>
</evidence>
<evidence type="ECO:0000256" key="2">
    <source>
        <dbReference type="PROSITE-ProRule" id="PRU00047"/>
    </source>
</evidence>
<evidence type="ECO:0000313" key="5">
    <source>
        <dbReference type="EMBL" id="KAK1627651.1"/>
    </source>
</evidence>
<feature type="region of interest" description="Disordered" evidence="3">
    <location>
        <begin position="3597"/>
        <end position="3654"/>
    </location>
</feature>
<organism evidence="5 6">
    <name type="scientific">Lolium multiflorum</name>
    <name type="common">Italian ryegrass</name>
    <name type="synonym">Lolium perenne subsp. multiflorum</name>
    <dbReference type="NCBI Taxonomy" id="4521"/>
    <lineage>
        <taxon>Eukaryota</taxon>
        <taxon>Viridiplantae</taxon>
        <taxon>Streptophyta</taxon>
        <taxon>Embryophyta</taxon>
        <taxon>Tracheophyta</taxon>
        <taxon>Spermatophyta</taxon>
        <taxon>Magnoliopsida</taxon>
        <taxon>Liliopsida</taxon>
        <taxon>Poales</taxon>
        <taxon>Poaceae</taxon>
        <taxon>BOP clade</taxon>
        <taxon>Pooideae</taxon>
        <taxon>Poodae</taxon>
        <taxon>Poeae</taxon>
        <taxon>Poeae Chloroplast Group 2 (Poeae type)</taxon>
        <taxon>Loliodinae</taxon>
        <taxon>Loliinae</taxon>
        <taxon>Lolium</taxon>
    </lineage>
</organism>
<feature type="compositionally biased region" description="Basic residues" evidence="3">
    <location>
        <begin position="2765"/>
        <end position="2776"/>
    </location>
</feature>
<keyword evidence="1" id="KW-0064">Aspartyl protease</keyword>
<feature type="compositionally biased region" description="Polar residues" evidence="3">
    <location>
        <begin position="2753"/>
        <end position="2764"/>
    </location>
</feature>
<keyword evidence="6" id="KW-1185">Reference proteome</keyword>
<feature type="domain" description="CCHC-type" evidence="4">
    <location>
        <begin position="347"/>
        <end position="362"/>
    </location>
</feature>
<dbReference type="InterPro" id="IPR001878">
    <property type="entry name" value="Znf_CCHC"/>
</dbReference>
<feature type="compositionally biased region" description="Polar residues" evidence="3">
    <location>
        <begin position="1871"/>
        <end position="1882"/>
    </location>
</feature>
<feature type="domain" description="CCHC-type" evidence="4">
    <location>
        <begin position="2804"/>
        <end position="2819"/>
    </location>
</feature>
<dbReference type="EMBL" id="JAUUTY010000005">
    <property type="protein sequence ID" value="KAK1627651.1"/>
    <property type="molecule type" value="Genomic_DNA"/>
</dbReference>
<feature type="region of interest" description="Disordered" evidence="3">
    <location>
        <begin position="1659"/>
        <end position="1678"/>
    </location>
</feature>
<feature type="compositionally biased region" description="Basic residues" evidence="3">
    <location>
        <begin position="3619"/>
        <end position="3630"/>
    </location>
</feature>
<feature type="region of interest" description="Disordered" evidence="3">
    <location>
        <begin position="2742"/>
        <end position="2799"/>
    </location>
</feature>
<proteinExistence type="predicted"/>
<dbReference type="GO" id="GO:0004190">
    <property type="term" value="F:aspartic-type endopeptidase activity"/>
    <property type="evidence" value="ECO:0007669"/>
    <property type="project" value="UniProtKB-KW"/>
</dbReference>
<dbReference type="InterPro" id="IPR013103">
    <property type="entry name" value="RVT_2"/>
</dbReference>
<feature type="compositionally biased region" description="Low complexity" evidence="3">
    <location>
        <begin position="1666"/>
        <end position="1676"/>
    </location>
</feature>
<comment type="caution">
    <text evidence="5">The sequence shown here is derived from an EMBL/GenBank/DDBJ whole genome shotgun (WGS) entry which is preliminary data.</text>
</comment>
<feature type="region of interest" description="Disordered" evidence="3">
    <location>
        <begin position="1"/>
        <end position="66"/>
    </location>
</feature>
<evidence type="ECO:0000256" key="3">
    <source>
        <dbReference type="SAM" id="MobiDB-lite"/>
    </source>
</evidence>
<name>A0AAD8RKQ7_LOLMU</name>
<dbReference type="InterPro" id="IPR043502">
    <property type="entry name" value="DNA/RNA_pol_sf"/>
</dbReference>
<feature type="domain" description="CCHC-type" evidence="4">
    <location>
        <begin position="3658"/>
        <end position="3673"/>
    </location>
</feature>
<feature type="region of interest" description="Disordered" evidence="3">
    <location>
        <begin position="1861"/>
        <end position="1917"/>
    </location>
</feature>
<dbReference type="Proteomes" id="UP001231189">
    <property type="component" value="Unassembled WGS sequence"/>
</dbReference>
<dbReference type="GO" id="GO:0003676">
    <property type="term" value="F:nucleic acid binding"/>
    <property type="evidence" value="ECO:0007669"/>
    <property type="project" value="InterPro"/>
</dbReference>
<feature type="compositionally biased region" description="Basic residues" evidence="3">
    <location>
        <begin position="308"/>
        <end position="319"/>
    </location>
</feature>
<protein>
    <recommendedName>
        <fullName evidence="4">CCHC-type domain-containing protein</fullName>
    </recommendedName>
</protein>
<sequence length="4176" mass="466778">MRLPVSSSLRRRLRLPHPVRRRAPTAGTVGLRNPASREPVRVRGNQVFGERSGATTGSTTSSSDDEFLHTDNFFPDLSDFFDNLNMGDNDAAVKQINSSSVAAATRPPLFDGMHYKRWRTKAVLWFTNLGCFSATDARPEGPLSAEEQEKFEKVDAMFKAALFSILGDNIVDPYMAFDHGKDAWDALEAKFGVSDAGTELYVMEQYYDYRMTDERSVVEQAHEIQSLAKELEQFKCTLPDKFVAGGIIAKLPPSWRNFATSLKHKRQEFSVSDLIGSLHVEEKARAKDTRARSFEGGSSANVVQKKNFQSHKSKNKNNGKGKFDEKNKASNSTNFKKKTPYKKKGNCHVCGAPGHWAPDCPERHDRRGNSGKSANVVIGVDTEMKDVGYGISPTVLSVARTCSVLMGNGSRASVRGVEHFDNPVEDDNEAPKRSKRQRTAKSFGHDFIVYLVDDTPTSISEAYASQDADYWKEAVRSEMDSILANGTWEVTDRPYGCKPVGCKWVFKKKLRPDGTIEKYKARLVAKGYTQKEGEDFFDTYSPVARLTTIRVLLSLAASHGLLVHQMDVKTAFLNGELEEEIYMEQPDGFVVDGQEGKVCKLLKSLYGLKQAPKQWHEKFERTLTAEGFVVNEADKCVYYRHGGGEGVILCLYVDDILIFGTSLTVIKEVKEFLSRCFEMKDLGVADVILNIKLLKDDDGGITLLQSHYVEKILSRFGYSDCKSSPTPYDPSVIIRKNKRIARDQLRYSQIIGSLMYLASATRPDISFAVSKLSRFVSRPGDVHWHALERVLRYLKGTASYGIHYTGYPRVLEGYSDANWISDADETKATSGYLFTLGGGAVSWKSCKQTIITRSTMEAELTALDTATVEAEWLRELLMDLPVVEKPIPAIPMNCDNQTVIVKVFGERSGATTGSTTSSSDDEFLHTDNFFPDLSDFFDNLNMGDNDAAVKQINSSSVAAATRPPLFDGMHYKRWRTKAVLWFTNLGCFSATDARPEGPLSAEEQEKFEKVDAMFKAALFSILGDNIVDPYMAFDHGKDAWDALEAKFGVSDAGTELYVMEQYYDYRMTDERSVVEQAHEIQSLAKELEQFKCTLPDKFVAGGIIAKLPPSWRNFATSLKHKRQEFSVSDLIGSLHVEEKARAKDTRARSFEGGSSANVVQKKNFQSHKSKNKNNGKGKFDEKNKASNSTNFKKKTPYKKKGNCHVCGAPGHWAPDCPERHDRRGNSGKSANVVIGVDTEMKDVGYGISPTVLSVARTCSVLMGNGSRASVRGVEHFDNPVEDDNEAPKRSKRQRTAKSFGHDFIVYLVDDTPTSISEAYASQDADYWKEAVRSEMDSILANGTWEVTDRPYGCKPVGCKWVFKKKLRPDGTIEKYKARLVAKGYTQKEGEDFFDTYSPVARLTTIRVLLSLAASHGLLVHQMDVKTAFLNGELEEEIYMEQPDGFVVDGQEGKVCKLLKSLYGLKQAPKQWHEKFERTLTAEGFVVNEADKCVYYRHGGGEGVILCLYVDDILIFGTNLTVIKEVKEFLSRCFEMKDLGVADVILNIKLLKDDDGGITLLQSHYVEKILSRFGRFAFRIFWIVAVPTRTWAAPHDLPEPHYISADENPSLYVPHMRLPVSSSLRRRLRLPHPVRRRAPTAGTVGLRNPASREPVRVRGNQVFGERSGATTGSTTSSSDDEFLHTDNFFPDLSDFFDNLNMGDNDAAVNATDARPEGPLSAEEQEKFEKVDAMFKAALFSILGDNIVDPYMAFDHGKDAWDALEAKFGVSDAGTELYVMEQYYDYRMTDERSVVEQAHEIQSLAKELEQFKCTLPDKFVAGGIIAKLPPSWRNFATSLKHKRQEFSVSDLIGSLHVEEKARAKDTRARSFEGGSSANVVQKKNFQSHKSKNKNNGKGKFDEKNKASNSTNFKKKTPYKKKGNCHVCGAPGHWAPDCPERHDRRGNSGKSANVVIGVDTEMKDVARTSSVLMGNGSRASVRGVGTVDLKFTSGKTIQLKNVQHVPSINKNLVSGSLLCRDEHFDNPVEDDNEAPKRSKRQRTAKSFGHDFIVYLVDDTPTSISEAYASQDADYWKEAVRSEMDSILANGTWEVTDRPYGCKPVGCKWVFKKKLRPDGTIEKYKARLVAKGYTQKEGEDFFDTYSPVARLTTIRVLLSLAASHGLLVHQMDVKTAFLNGELEEEIYMEQPDGFVVDGQEGKVCKLLKSLYGLKQAPKQWHEKFERTLTAEGFVVNEADKCVYYRHGGGEGVILCLYVDDILIFGTSLTVIKEVKEFLSRCFEMKDLGVADVILNIKLLKDDDGGITLLQSHYVEKILSRFGYSDCKSSPTPYDPSVIIRKNKRIARDQLRYSQIIGSLMYLASATRPDISFAVSKLSRFVSRPGDVHWHALERVLRYLKGTASYGIHYTGYPRVLEGYSDANWISDADETKATSGYLFTLGGGAVSWKSCKQTIITRSTMEAELTALDTATVEAEWLRELLMDLPVVEKPIPAIPMNCDNQTVIVKVFGERSGATTGSTTSSSDDEFLHTDNFFPDLSDFFDNLNMGDNDAAVKQINSSSVAAATRPPLFDGMHYKRWRTKAVLWFTNLGCFSATDARPEGPLSAEEQEKFEKVDAMFKAALFSILGDNIVDPYMAFDHGKDAWDALEAKFGVSDAGTELYVMEQYYDYRMTDERSVVEQAHEIQSLAKELEQFKCTLPDKFVAGGIIAKLPPSWRNFATSLKHKRQEFSVSDLIGSLHVEEKARAKDTRARSFEGGSSANVVQKKNFQSHKSKNKNNGKGKFDEKNKASNSTNFKKKTPYKKKGNCHVCGAPGHWAPDCPERHDRRGNSGKSANVVIGVDTEMKDVGYGISPTVLSVARTCSVLMGNGSRASVRGVGTVDLKFTSGKTIQLKNVQHDDNEAPKRSKRQRTAKSFGHDFIVYLVDDTPTSISEAYASQDADYWKEAVRSEMDSILANGTWEVTDRPYGCKPVGCKWVFKKKLRPDGTIEKYKARLVAKGYTQKEGEDFFDTYSPVARLTTIRVLLSLAASHGLLVHQMDVKTAFLNGELEEEIYMEQPDGFVVDGQEGKVCKLLKSLYGLKQAPKQWHEKFERTLTAEGFVVNEADKCVYYRHGGGEGVILCLYVDDILIFGTSLTVIKEVKEFLSRCFEMKDLGVADVILNIKLLKDDDGGITLLQSHYVEKILSRFGDQLRYSQIIGSLMYLASATRPDISFAVSKLSRFVSRPGDVHWHALERVLRYLKGTASYGIHYTGYPRVLEGYSDANWISDADETKATSGYLFTLGGGAVSWKSCKQTIITRSTMEAELTALDTATVEAEWLRELLMDLPVSSRHVKRRLKTVRKMRNSGVIALDYIHTSRNLADPFTKGLSRNVIENASREMVGLRNPASREPVRVRGNQVFGERSGATTGSTTSSSDDEFLHTDNFFPDLSDFFDNLNMGDNDAAVNATDARPEGPLSAEEQEKFEKVDAMFKAALFSILGDNIVDPYMAFDHGKDAWDALEAKFGVSDAGTELYVMEQYYDYRMTDERSVVEQAHEIQSLAKELEQFKCTLPDKFVAGGIIAKLPPSWRNFATSLKHKRQEFSVSDLIGSLHVEEKARAKDTRARSFEGGSSANVVQKKNFQSHKSKNKNNGKGKFDEKNKASNSTNFKKKTPYKKKGNCHVCGAPGHWAPDCPERHDRRGNSGKSANVVIGVDTEMKDVARTCSVLMGNGSRASVRGVEHFDNPVEDDNEAPKRSKRQRTAKSFGHDFIVYLVDDTPTSISEAYASQDADYWKEAVRSEMDSILANGTWEVTDRPYGCKPVGCKWVFKKKLRPDGTIEKYKARLVAKGYTQKEGEDFFDTYSPVARLTTIRVLLSLAASHGLLVHQMDVKTAFLNGELEEEIYMEQPDGFVVDGQEGKVCKLLKSLYGLKQAPKQWHEKFERTLTAEGFVVNEADKCVYYRHGGGEGVILCLYVDDILIFGTSLTVIKEVKEFLSRCFEMKDLGVADVILNIKLLKDDDGGITLLQSHYVEKILSRFGYSDCKSSPTPYDPSVIIRKNKRIARDQLRYSQIIGSLMYLASATRPDISFAVSKLSRFVSRPGDVHWHALERVLRYLKGTASYGIHYTGYPRVLEGYSDANWISDADETKATSGYLFTLGGGAVSWKSCKQTIITRSTMEAELTALDTPLLKQSGFVSS</sequence>
<dbReference type="PANTHER" id="PTHR11439:SF440">
    <property type="entry name" value="INTEGRASE CATALYTIC DOMAIN-CONTAINING PROTEIN"/>
    <property type="match status" value="1"/>
</dbReference>
<dbReference type="SUPFAM" id="SSF57756">
    <property type="entry name" value="Retrovirus zinc finger-like domains"/>
    <property type="match status" value="5"/>
</dbReference>
<dbReference type="Pfam" id="PF07727">
    <property type="entry name" value="RVT_2"/>
    <property type="match status" value="5"/>
</dbReference>
<accession>A0AAD8RKQ7</accession>
<dbReference type="InterPro" id="IPR054722">
    <property type="entry name" value="PolX-like_BBD"/>
</dbReference>
<feature type="domain" description="CCHC-type" evidence="4">
    <location>
        <begin position="1203"/>
        <end position="1218"/>
    </location>
</feature>
<dbReference type="SUPFAM" id="SSF56672">
    <property type="entry name" value="DNA/RNA polymerases"/>
    <property type="match status" value="5"/>
</dbReference>
<feature type="compositionally biased region" description="Basic residues" evidence="3">
    <location>
        <begin position="1883"/>
        <end position="1894"/>
    </location>
</feature>
<feature type="region of interest" description="Disordered" evidence="3">
    <location>
        <begin position="419"/>
        <end position="439"/>
    </location>
</feature>
<feature type="domain" description="CCHC-type" evidence="4">
    <location>
        <begin position="1922"/>
        <end position="1937"/>
    </location>
</feature>
<keyword evidence="1" id="KW-0645">Protease</keyword>
<keyword evidence="2" id="KW-0479">Metal-binding</keyword>
<feature type="compositionally biased region" description="Basic residues" evidence="3">
    <location>
        <begin position="9"/>
        <end position="23"/>
    </location>
</feature>
<feature type="compositionally biased region" description="Low complexity" evidence="3">
    <location>
        <begin position="52"/>
        <end position="62"/>
    </location>
</feature>
<dbReference type="Pfam" id="PF14223">
    <property type="entry name" value="Retrotran_gag_2"/>
    <property type="match status" value="5"/>
</dbReference>
<keyword evidence="1" id="KW-0378">Hydrolase</keyword>
<evidence type="ECO:0000313" key="6">
    <source>
        <dbReference type="Proteomes" id="UP001231189"/>
    </source>
</evidence>
<dbReference type="PANTHER" id="PTHR11439">
    <property type="entry name" value="GAG-POL-RELATED RETROTRANSPOSON"/>
    <property type="match status" value="1"/>
</dbReference>
<dbReference type="SMART" id="SM00343">
    <property type="entry name" value="ZnF_C2HC"/>
    <property type="match status" value="5"/>
</dbReference>
<feature type="region of interest" description="Disordered" evidence="3">
    <location>
        <begin position="1275"/>
        <end position="1295"/>
    </location>
</feature>
<feature type="compositionally biased region" description="Polar residues" evidence="3">
    <location>
        <begin position="1152"/>
        <end position="1163"/>
    </location>
</feature>
<keyword evidence="2" id="KW-0862">Zinc</keyword>
<feature type="region of interest" description="Disordered" evidence="3">
    <location>
        <begin position="3719"/>
        <end position="3739"/>
    </location>
</feature>
<dbReference type="InterPro" id="IPR036875">
    <property type="entry name" value="Znf_CCHC_sf"/>
</dbReference>
<feature type="region of interest" description="Disordered" evidence="3">
    <location>
        <begin position="285"/>
        <end position="343"/>
    </location>
</feature>
<feature type="compositionally biased region" description="Polar residues" evidence="3">
    <location>
        <begin position="3607"/>
        <end position="3618"/>
    </location>
</feature>
<feature type="compositionally biased region" description="Polar residues" evidence="3">
    <location>
        <begin position="296"/>
        <end position="307"/>
    </location>
</feature>
<feature type="compositionally biased region" description="Basic residues" evidence="3">
    <location>
        <begin position="1164"/>
        <end position="1175"/>
    </location>
</feature>
<keyword evidence="2" id="KW-0863">Zinc-finger</keyword>
<dbReference type="Gene3D" id="4.10.60.10">
    <property type="entry name" value="Zinc finger, CCHC-type"/>
    <property type="match status" value="5"/>
</dbReference>
<dbReference type="GO" id="GO:0008270">
    <property type="term" value="F:zinc ion binding"/>
    <property type="evidence" value="ECO:0007669"/>
    <property type="project" value="UniProtKB-KW"/>
</dbReference>
<reference evidence="5" key="1">
    <citation type="submission" date="2023-07" db="EMBL/GenBank/DDBJ databases">
        <title>A chromosome-level genome assembly of Lolium multiflorum.</title>
        <authorList>
            <person name="Chen Y."/>
            <person name="Copetti D."/>
            <person name="Kolliker R."/>
            <person name="Studer B."/>
        </authorList>
    </citation>
    <scope>NUCLEOTIDE SEQUENCE</scope>
    <source>
        <strain evidence="5">02402/16</strain>
        <tissue evidence="5">Leaf</tissue>
    </source>
</reference>
<dbReference type="PROSITE" id="PS50158">
    <property type="entry name" value="ZF_CCHC"/>
    <property type="match status" value="5"/>
</dbReference>
<feature type="region of interest" description="Disordered" evidence="3">
    <location>
        <begin position="1141"/>
        <end position="1199"/>
    </location>
</feature>
<gene>
    <name evidence="5" type="ORF">QYE76_001966</name>
</gene>
<dbReference type="Pfam" id="PF00098">
    <property type="entry name" value="zf-CCHC"/>
    <property type="match status" value="5"/>
</dbReference>
<dbReference type="CDD" id="cd09272">
    <property type="entry name" value="RNase_HI_RT_Ty1"/>
    <property type="match status" value="4"/>
</dbReference>
<evidence type="ECO:0000256" key="1">
    <source>
        <dbReference type="ARBA" id="ARBA00022750"/>
    </source>
</evidence>
<dbReference type="Pfam" id="PF22936">
    <property type="entry name" value="Pol_BBD"/>
    <property type="match status" value="1"/>
</dbReference>